<dbReference type="RefSeq" id="XP_016620466.1">
    <property type="nucleotide sequence ID" value="XM_016762853.1"/>
</dbReference>
<dbReference type="HOGENOM" id="CLU_918283_0_0_1"/>
<reference evidence="2" key="1">
    <citation type="submission" date="2015-01" db="EMBL/GenBank/DDBJ databases">
        <title>The Genome Sequence of Cladophialophora bantiana CBS 173.52.</title>
        <authorList>
            <consortium name="The Broad Institute Genomics Platform"/>
            <person name="Cuomo C."/>
            <person name="de Hoog S."/>
            <person name="Gorbushina A."/>
            <person name="Stielow B."/>
            <person name="Teixiera M."/>
            <person name="Abouelleil A."/>
            <person name="Chapman S.B."/>
            <person name="Priest M."/>
            <person name="Young S.K."/>
            <person name="Wortman J."/>
            <person name="Nusbaum C."/>
            <person name="Birren B."/>
        </authorList>
    </citation>
    <scope>NUCLEOTIDE SEQUENCE [LARGE SCALE GENOMIC DNA]</scope>
    <source>
        <strain evidence="2">CBS 173.52</strain>
    </source>
</reference>
<organism evidence="2 3">
    <name type="scientific">Cladophialophora bantiana (strain ATCC 10958 / CBS 173.52 / CDC B-1940 / NIH 8579)</name>
    <name type="common">Xylohypha bantiana</name>
    <dbReference type="NCBI Taxonomy" id="1442370"/>
    <lineage>
        <taxon>Eukaryota</taxon>
        <taxon>Fungi</taxon>
        <taxon>Dikarya</taxon>
        <taxon>Ascomycota</taxon>
        <taxon>Pezizomycotina</taxon>
        <taxon>Eurotiomycetes</taxon>
        <taxon>Chaetothyriomycetidae</taxon>
        <taxon>Chaetothyriales</taxon>
        <taxon>Herpotrichiellaceae</taxon>
        <taxon>Cladophialophora</taxon>
    </lineage>
</organism>
<evidence type="ECO:0000313" key="3">
    <source>
        <dbReference type="Proteomes" id="UP000053789"/>
    </source>
</evidence>
<dbReference type="EMBL" id="KN846986">
    <property type="protein sequence ID" value="KIW93797.1"/>
    <property type="molecule type" value="Genomic_DNA"/>
</dbReference>
<feature type="compositionally biased region" description="Polar residues" evidence="1">
    <location>
        <begin position="1"/>
        <end position="10"/>
    </location>
</feature>
<dbReference type="VEuPathDB" id="FungiDB:Z519_05112"/>
<dbReference type="OrthoDB" id="4153865at2759"/>
<protein>
    <submittedName>
        <fullName evidence="2">Uncharacterized protein</fullName>
    </submittedName>
</protein>
<sequence>MDVENQQQKIQAPEPQPGADSAISQQPAARESMDPSGVSNRVGLRGGGEGEDICCGPDNPDFKGTTGVCDRCRRINWRTIWLIDLVSVNEDLRRSAQQAFEPAPQKHGPVQGIGTGEGTVDAYSNVHWIVPVFDPGEVPAIDSQTCSLCSYLGSLAYFGTDDAAVERWYLGLSTQPLAPRHLYLVGRSRSWQRDTLMRGEILYSEAAISKSTASSTANDIPYRRSSVELDCCLQEIADDNEVTISTANIPDMLLIDYYDRKIVPAPAGAVYMGLSYIWGPKQCSKDPCHPGWRDESTLSSPDY</sequence>
<gene>
    <name evidence="2" type="ORF">Z519_05112</name>
</gene>
<evidence type="ECO:0000313" key="2">
    <source>
        <dbReference type="EMBL" id="KIW93797.1"/>
    </source>
</evidence>
<proteinExistence type="predicted"/>
<accession>A0A0D2G590</accession>
<name>A0A0D2G590_CLAB1</name>
<feature type="region of interest" description="Disordered" evidence="1">
    <location>
        <begin position="1"/>
        <end position="44"/>
    </location>
</feature>
<dbReference type="GeneID" id="27698040"/>
<dbReference type="Proteomes" id="UP000053789">
    <property type="component" value="Unassembled WGS sequence"/>
</dbReference>
<evidence type="ECO:0000256" key="1">
    <source>
        <dbReference type="SAM" id="MobiDB-lite"/>
    </source>
</evidence>
<keyword evidence="3" id="KW-1185">Reference proteome</keyword>
<dbReference type="AlphaFoldDB" id="A0A0D2G590"/>